<comment type="caution">
    <text evidence="1">The sequence shown here is derived from an EMBL/GenBank/DDBJ whole genome shotgun (WGS) entry which is preliminary data.</text>
</comment>
<proteinExistence type="predicted"/>
<dbReference type="AlphaFoldDB" id="A0A0F9FXR8"/>
<sequence length="96" mass="10125">MTDVPNSSNLQGAVDLGSPIMLALNAFKSSVLETQAHAIILIADGPYGTVIQAINPRGNKDSIGLMEIAKMMLIQKTLEPGEPQPVARPELTEGKG</sequence>
<evidence type="ECO:0000313" key="1">
    <source>
        <dbReference type="EMBL" id="KKL83036.1"/>
    </source>
</evidence>
<gene>
    <name evidence="1" type="ORF">LCGC14_1978770</name>
</gene>
<reference evidence="1" key="1">
    <citation type="journal article" date="2015" name="Nature">
        <title>Complex archaea that bridge the gap between prokaryotes and eukaryotes.</title>
        <authorList>
            <person name="Spang A."/>
            <person name="Saw J.H."/>
            <person name="Jorgensen S.L."/>
            <person name="Zaremba-Niedzwiedzka K."/>
            <person name="Martijn J."/>
            <person name="Lind A.E."/>
            <person name="van Eijk R."/>
            <person name="Schleper C."/>
            <person name="Guy L."/>
            <person name="Ettema T.J."/>
        </authorList>
    </citation>
    <scope>NUCLEOTIDE SEQUENCE</scope>
</reference>
<accession>A0A0F9FXR8</accession>
<protein>
    <submittedName>
        <fullName evidence="1">Uncharacterized protein</fullName>
    </submittedName>
</protein>
<name>A0A0F9FXR8_9ZZZZ</name>
<dbReference type="EMBL" id="LAZR01022101">
    <property type="protein sequence ID" value="KKL83036.1"/>
    <property type="molecule type" value="Genomic_DNA"/>
</dbReference>
<organism evidence="1">
    <name type="scientific">marine sediment metagenome</name>
    <dbReference type="NCBI Taxonomy" id="412755"/>
    <lineage>
        <taxon>unclassified sequences</taxon>
        <taxon>metagenomes</taxon>
        <taxon>ecological metagenomes</taxon>
    </lineage>
</organism>